<protein>
    <submittedName>
        <fullName evidence="1">Uncharacterized protein</fullName>
    </submittedName>
</protein>
<evidence type="ECO:0000313" key="1">
    <source>
        <dbReference type="EMBL" id="GBM38647.1"/>
    </source>
</evidence>
<sequence length="111" mass="12879">MKDKVNEMDYEIEWILSPKCAPEKVDHLKNRVQKIYIMIAPAMDRASAPVEVWKIQDFHCEKPPAADLILKQLPVNQERSTAEITKSEEELILYIFSNFPCYGPKDTTIKI</sequence>
<reference evidence="1 2" key="1">
    <citation type="journal article" date="2019" name="Sci. Rep.">
        <title>Orb-weaving spider Araneus ventricosus genome elucidates the spidroin gene catalogue.</title>
        <authorList>
            <person name="Kono N."/>
            <person name="Nakamura H."/>
            <person name="Ohtoshi R."/>
            <person name="Moran D.A.P."/>
            <person name="Shinohara A."/>
            <person name="Yoshida Y."/>
            <person name="Fujiwara M."/>
            <person name="Mori M."/>
            <person name="Tomita M."/>
            <person name="Arakawa K."/>
        </authorList>
    </citation>
    <scope>NUCLEOTIDE SEQUENCE [LARGE SCALE GENOMIC DNA]</scope>
</reference>
<dbReference type="Proteomes" id="UP000499080">
    <property type="component" value="Unassembled WGS sequence"/>
</dbReference>
<keyword evidence="2" id="KW-1185">Reference proteome</keyword>
<evidence type="ECO:0000313" key="2">
    <source>
        <dbReference type="Proteomes" id="UP000499080"/>
    </source>
</evidence>
<name>A0A4Y2FCC2_ARAVE</name>
<accession>A0A4Y2FCC2</accession>
<dbReference type="AlphaFoldDB" id="A0A4Y2FCC2"/>
<proteinExistence type="predicted"/>
<comment type="caution">
    <text evidence="1">The sequence shown here is derived from an EMBL/GenBank/DDBJ whole genome shotgun (WGS) entry which is preliminary data.</text>
</comment>
<organism evidence="1 2">
    <name type="scientific">Araneus ventricosus</name>
    <name type="common">Orbweaver spider</name>
    <name type="synonym">Epeira ventricosa</name>
    <dbReference type="NCBI Taxonomy" id="182803"/>
    <lineage>
        <taxon>Eukaryota</taxon>
        <taxon>Metazoa</taxon>
        <taxon>Ecdysozoa</taxon>
        <taxon>Arthropoda</taxon>
        <taxon>Chelicerata</taxon>
        <taxon>Arachnida</taxon>
        <taxon>Araneae</taxon>
        <taxon>Araneomorphae</taxon>
        <taxon>Entelegynae</taxon>
        <taxon>Araneoidea</taxon>
        <taxon>Araneidae</taxon>
        <taxon>Araneus</taxon>
    </lineage>
</organism>
<gene>
    <name evidence="1" type="ORF">AVEN_37446_1</name>
</gene>
<dbReference type="EMBL" id="BGPR01000874">
    <property type="protein sequence ID" value="GBM38647.1"/>
    <property type="molecule type" value="Genomic_DNA"/>
</dbReference>